<evidence type="ECO:0000313" key="1">
    <source>
        <dbReference type="EMBL" id="OBZ70812.1"/>
    </source>
</evidence>
<dbReference type="Proteomes" id="UP000092993">
    <property type="component" value="Unassembled WGS sequence"/>
</dbReference>
<evidence type="ECO:0000313" key="2">
    <source>
        <dbReference type="Proteomes" id="UP000092993"/>
    </source>
</evidence>
<name>A0A1C7M1L5_GRIFR</name>
<dbReference type="AlphaFoldDB" id="A0A1C7M1L5"/>
<sequence>MISTPARFQTLEKLEVLTDLEQGTLLFAIMSAPMLRSLELTFSEKLRIKQFRRFLDLVCPKLTSCSHLALHVRLSRNRDPQSLMYILTPLLMLKDLRTISASVTTSPGLSLSDQDIIDLAVAWPRAKVIELDYEYSSPPLVTSLVHFAQHCPDLTSLTLPCMDFSLVSISKRDYPILSHGLIRLDIGEYCSIPDPVAAALFLHCIFPKVESELFGINYSIEVPDCWSVFINTLDALKFARERESVRQAPSNYNSNSSD</sequence>
<organism evidence="1 2">
    <name type="scientific">Grifola frondosa</name>
    <name type="common">Maitake</name>
    <name type="synonym">Polyporus frondosus</name>
    <dbReference type="NCBI Taxonomy" id="5627"/>
    <lineage>
        <taxon>Eukaryota</taxon>
        <taxon>Fungi</taxon>
        <taxon>Dikarya</taxon>
        <taxon>Basidiomycota</taxon>
        <taxon>Agaricomycotina</taxon>
        <taxon>Agaricomycetes</taxon>
        <taxon>Polyporales</taxon>
        <taxon>Grifolaceae</taxon>
        <taxon>Grifola</taxon>
    </lineage>
</organism>
<dbReference type="Gene3D" id="3.80.10.10">
    <property type="entry name" value="Ribonuclease Inhibitor"/>
    <property type="match status" value="1"/>
</dbReference>
<protein>
    <recommendedName>
        <fullName evidence="3">F-box domain-containing protein</fullName>
    </recommendedName>
</protein>
<proteinExistence type="predicted"/>
<reference evidence="1 2" key="1">
    <citation type="submission" date="2016-03" db="EMBL/GenBank/DDBJ databases">
        <title>Whole genome sequencing of Grifola frondosa 9006-11.</title>
        <authorList>
            <person name="Min B."/>
            <person name="Park H."/>
            <person name="Kim J.-G."/>
            <person name="Cho H."/>
            <person name="Oh Y.-L."/>
            <person name="Kong W.-S."/>
            <person name="Choi I.-G."/>
        </authorList>
    </citation>
    <scope>NUCLEOTIDE SEQUENCE [LARGE SCALE GENOMIC DNA]</scope>
    <source>
        <strain evidence="1 2">9006-11</strain>
    </source>
</reference>
<dbReference type="InterPro" id="IPR032675">
    <property type="entry name" value="LRR_dom_sf"/>
</dbReference>
<comment type="caution">
    <text evidence="1">The sequence shown here is derived from an EMBL/GenBank/DDBJ whole genome shotgun (WGS) entry which is preliminary data.</text>
</comment>
<keyword evidence="2" id="KW-1185">Reference proteome</keyword>
<evidence type="ECO:0008006" key="3">
    <source>
        <dbReference type="Google" id="ProtNLM"/>
    </source>
</evidence>
<accession>A0A1C7M1L5</accession>
<dbReference type="OrthoDB" id="3543113at2759"/>
<gene>
    <name evidence="1" type="ORF">A0H81_09452</name>
</gene>
<dbReference type="EMBL" id="LUGG01000013">
    <property type="protein sequence ID" value="OBZ70812.1"/>
    <property type="molecule type" value="Genomic_DNA"/>
</dbReference>